<proteinExistence type="predicted"/>
<reference evidence="1 2" key="1">
    <citation type="submission" date="2024-02" db="EMBL/GenBank/DDBJ databases">
        <title>Haloferula sargassicola NBRC 104335.</title>
        <authorList>
            <person name="Ichikawa N."/>
            <person name="Katano-Makiyama Y."/>
            <person name="Hidaka K."/>
        </authorList>
    </citation>
    <scope>NUCLEOTIDE SEQUENCE [LARGE SCALE GENOMIC DNA]</scope>
    <source>
        <strain evidence="1 2">NBRC 104335</strain>
    </source>
</reference>
<dbReference type="InterPro" id="IPR036389">
    <property type="entry name" value="RNase_III_sf"/>
</dbReference>
<dbReference type="Proteomes" id="UP001476282">
    <property type="component" value="Unassembled WGS sequence"/>
</dbReference>
<dbReference type="EMBL" id="BAABRI010000025">
    <property type="protein sequence ID" value="GAA5484450.1"/>
    <property type="molecule type" value="Genomic_DNA"/>
</dbReference>
<evidence type="ECO:0000313" key="2">
    <source>
        <dbReference type="Proteomes" id="UP001476282"/>
    </source>
</evidence>
<dbReference type="SUPFAM" id="SSF69065">
    <property type="entry name" value="RNase III domain-like"/>
    <property type="match status" value="1"/>
</dbReference>
<protein>
    <submittedName>
        <fullName evidence="1">Uncharacterized protein</fullName>
    </submittedName>
</protein>
<sequence length="100" mass="11554">MVRPPMKKDDKIKAERESAWIGDAVLALYARTWVLHERHKMDGEWFTAMTSNGFLSQFGPPTQVEARIGEIYREGGLEAAFSWIETELVPRFRQLMAKRA</sequence>
<gene>
    <name evidence="1" type="ORF">Hsar01_03694</name>
</gene>
<organism evidence="1 2">
    <name type="scientific">Haloferula sargassicola</name>
    <dbReference type="NCBI Taxonomy" id="490096"/>
    <lineage>
        <taxon>Bacteria</taxon>
        <taxon>Pseudomonadati</taxon>
        <taxon>Verrucomicrobiota</taxon>
        <taxon>Verrucomicrobiia</taxon>
        <taxon>Verrucomicrobiales</taxon>
        <taxon>Verrucomicrobiaceae</taxon>
        <taxon>Haloferula</taxon>
    </lineage>
</organism>
<accession>A0ABP9UT79</accession>
<evidence type="ECO:0000313" key="1">
    <source>
        <dbReference type="EMBL" id="GAA5484450.1"/>
    </source>
</evidence>
<name>A0ABP9UT79_9BACT</name>
<keyword evidence="2" id="KW-1185">Reference proteome</keyword>
<comment type="caution">
    <text evidence="1">The sequence shown here is derived from an EMBL/GenBank/DDBJ whole genome shotgun (WGS) entry which is preliminary data.</text>
</comment>